<feature type="transmembrane region" description="Helical" evidence="5">
    <location>
        <begin position="363"/>
        <end position="387"/>
    </location>
</feature>
<evidence type="ECO:0000256" key="4">
    <source>
        <dbReference type="ARBA" id="ARBA00023136"/>
    </source>
</evidence>
<reference evidence="6 7" key="1">
    <citation type="journal article" date="2015" name="Genome Biol.">
        <title>Comparative genomics of Steinernema reveals deeply conserved gene regulatory networks.</title>
        <authorList>
            <person name="Dillman A.R."/>
            <person name="Macchietto M."/>
            <person name="Porter C.F."/>
            <person name="Rogers A."/>
            <person name="Williams B."/>
            <person name="Antoshechkin I."/>
            <person name="Lee M.M."/>
            <person name="Goodwin Z."/>
            <person name="Lu X."/>
            <person name="Lewis E.E."/>
            <person name="Goodrich-Blair H."/>
            <person name="Stock S.P."/>
            <person name="Adams B.J."/>
            <person name="Sternberg P.W."/>
            <person name="Mortazavi A."/>
        </authorList>
    </citation>
    <scope>NUCLEOTIDE SEQUENCE [LARGE SCALE GENOMIC DNA]</scope>
    <source>
        <strain evidence="6 7">ALL</strain>
    </source>
</reference>
<comment type="subcellular location">
    <subcellularLocation>
        <location evidence="1">Membrane</location>
    </subcellularLocation>
</comment>
<dbReference type="STRING" id="34508.A0A4U5ML61"/>
<evidence type="ECO:0000256" key="2">
    <source>
        <dbReference type="ARBA" id="ARBA00022692"/>
    </source>
</evidence>
<evidence type="ECO:0000256" key="5">
    <source>
        <dbReference type="SAM" id="Phobius"/>
    </source>
</evidence>
<keyword evidence="3 5" id="KW-1133">Transmembrane helix</keyword>
<feature type="transmembrane region" description="Helical" evidence="5">
    <location>
        <begin position="179"/>
        <end position="200"/>
    </location>
</feature>
<dbReference type="Gene3D" id="1.20.1250.20">
    <property type="entry name" value="MFS general substrate transporter like domains"/>
    <property type="match status" value="1"/>
</dbReference>
<feature type="transmembrane region" description="Helical" evidence="5">
    <location>
        <begin position="56"/>
        <end position="78"/>
    </location>
</feature>
<feature type="transmembrane region" description="Helical" evidence="5">
    <location>
        <begin position="429"/>
        <end position="446"/>
    </location>
</feature>
<reference evidence="6 7" key="2">
    <citation type="journal article" date="2019" name="G3 (Bethesda)">
        <title>Hybrid Assembly of the Genome of the Entomopathogenic Nematode Steinernema carpocapsae Identifies the X-Chromosome.</title>
        <authorList>
            <person name="Serra L."/>
            <person name="Macchietto M."/>
            <person name="Macias-Munoz A."/>
            <person name="McGill C.J."/>
            <person name="Rodriguez I.M."/>
            <person name="Rodriguez B."/>
            <person name="Murad R."/>
            <person name="Mortazavi A."/>
        </authorList>
    </citation>
    <scope>NUCLEOTIDE SEQUENCE [LARGE SCALE GENOMIC DNA]</scope>
    <source>
        <strain evidence="6 7">ALL</strain>
    </source>
</reference>
<feature type="transmembrane region" description="Helical" evidence="5">
    <location>
        <begin position="300"/>
        <end position="321"/>
    </location>
</feature>
<proteinExistence type="predicted"/>
<keyword evidence="7" id="KW-1185">Reference proteome</keyword>
<name>A0A4U5ML61_STECR</name>
<dbReference type="AlphaFoldDB" id="A0A4U5ML61"/>
<protein>
    <recommendedName>
        <fullName evidence="8">Major facilitator superfamily (MFS) profile domain-containing protein</fullName>
    </recommendedName>
</protein>
<gene>
    <name evidence="6" type="ORF">L596_022240</name>
</gene>
<evidence type="ECO:0000313" key="7">
    <source>
        <dbReference type="Proteomes" id="UP000298663"/>
    </source>
</evidence>
<dbReference type="Proteomes" id="UP000298663">
    <property type="component" value="Unassembled WGS sequence"/>
</dbReference>
<feature type="transmembrane region" description="Helical" evidence="5">
    <location>
        <begin position="113"/>
        <end position="136"/>
    </location>
</feature>
<dbReference type="Pfam" id="PF00083">
    <property type="entry name" value="Sugar_tr"/>
    <property type="match status" value="1"/>
</dbReference>
<feature type="transmembrane region" description="Helical" evidence="5">
    <location>
        <begin position="148"/>
        <end position="167"/>
    </location>
</feature>
<comment type="caution">
    <text evidence="6">The sequence shown here is derived from an EMBL/GenBank/DDBJ whole genome shotgun (WGS) entry which is preliminary data.</text>
</comment>
<sequence>MNRRLGLVTAVHALLGSFGDIEANIFNFMAVPIRNMFNESLINHYGLFLESEKFEMVYSSCAVMFYTGILLGVISMGYLLDFCGRKETGVIVRSSLGILAGLCMYLSGKFCSLELFMLGHFLAGLINVFKIALIIYVAECSPDKARGLTGMALGSAGFIMVLAATPLCLPDVLGNNDNWTILPILCALLAAIHLGVSLTFPKSPKHLYITLNNKEKSREAVKFYHGSGVNLDGVEEEYEQEILQQGHATAKEVWESPVLRRSLIIVSLSAFLPTISAITIKSQYHAAMLMSFGMNQSQAMFAIMVILLGAAPLCLVSPWLIERLGRRPLILGATGLCVGEWLLLGSAQFIVDFHFHWNVLSSIFGVTSSVLGQVSVMLGLTSFTAILISEMCPHTARAVISQVSQILPIFVDIVTVAIYPVAIESVGCLFHIPMMVLTVALFYACYKLIPETKGLPVDAIMENIASNVAAIPVRNNRPEQAETSGLSNEQRNVDL</sequence>
<feature type="transmembrane region" description="Helical" evidence="5">
    <location>
        <begin position="90"/>
        <end position="107"/>
    </location>
</feature>
<dbReference type="SUPFAM" id="SSF103473">
    <property type="entry name" value="MFS general substrate transporter"/>
    <property type="match status" value="1"/>
</dbReference>
<dbReference type="InterPro" id="IPR045263">
    <property type="entry name" value="GLUT"/>
</dbReference>
<dbReference type="GO" id="GO:0015149">
    <property type="term" value="F:hexose transmembrane transporter activity"/>
    <property type="evidence" value="ECO:0007669"/>
    <property type="project" value="TreeGrafter"/>
</dbReference>
<keyword evidence="4 5" id="KW-0472">Membrane</keyword>
<dbReference type="InterPro" id="IPR036259">
    <property type="entry name" value="MFS_trans_sf"/>
</dbReference>
<feature type="transmembrane region" description="Helical" evidence="5">
    <location>
        <begin position="328"/>
        <end position="351"/>
    </location>
</feature>
<evidence type="ECO:0000256" key="3">
    <source>
        <dbReference type="ARBA" id="ARBA00022989"/>
    </source>
</evidence>
<keyword evidence="2 5" id="KW-0812">Transmembrane</keyword>
<accession>A0A4U5ML61</accession>
<organism evidence="6 7">
    <name type="scientific">Steinernema carpocapsae</name>
    <name type="common">Entomopathogenic nematode</name>
    <dbReference type="NCBI Taxonomy" id="34508"/>
    <lineage>
        <taxon>Eukaryota</taxon>
        <taxon>Metazoa</taxon>
        <taxon>Ecdysozoa</taxon>
        <taxon>Nematoda</taxon>
        <taxon>Chromadorea</taxon>
        <taxon>Rhabditida</taxon>
        <taxon>Tylenchina</taxon>
        <taxon>Panagrolaimomorpha</taxon>
        <taxon>Strongyloidoidea</taxon>
        <taxon>Steinernematidae</taxon>
        <taxon>Steinernema</taxon>
    </lineage>
</organism>
<feature type="transmembrane region" description="Helical" evidence="5">
    <location>
        <begin position="399"/>
        <end position="423"/>
    </location>
</feature>
<evidence type="ECO:0000256" key="1">
    <source>
        <dbReference type="ARBA" id="ARBA00004370"/>
    </source>
</evidence>
<feature type="transmembrane region" description="Helical" evidence="5">
    <location>
        <begin position="263"/>
        <end position="280"/>
    </location>
</feature>
<dbReference type="PANTHER" id="PTHR23503:SF123">
    <property type="entry name" value="MAJOR FACILITATOR SUPERFAMILY (MFS) PROFILE DOMAIN-CONTAINING PROTEIN"/>
    <property type="match status" value="1"/>
</dbReference>
<dbReference type="OrthoDB" id="4142200at2759"/>
<dbReference type="PANTHER" id="PTHR23503">
    <property type="entry name" value="SOLUTE CARRIER FAMILY 2"/>
    <property type="match status" value="1"/>
</dbReference>
<evidence type="ECO:0000313" key="6">
    <source>
        <dbReference type="EMBL" id="TKR70188.1"/>
    </source>
</evidence>
<evidence type="ECO:0008006" key="8">
    <source>
        <dbReference type="Google" id="ProtNLM"/>
    </source>
</evidence>
<dbReference type="InterPro" id="IPR005828">
    <property type="entry name" value="MFS_sugar_transport-like"/>
</dbReference>
<dbReference type="GO" id="GO:0016020">
    <property type="term" value="C:membrane"/>
    <property type="evidence" value="ECO:0007669"/>
    <property type="project" value="UniProtKB-SubCell"/>
</dbReference>
<dbReference type="EMBL" id="AZBU02000007">
    <property type="protein sequence ID" value="TKR70188.1"/>
    <property type="molecule type" value="Genomic_DNA"/>
</dbReference>